<organism evidence="2 3">
    <name type="scientific">Paractinoplanes deccanensis</name>
    <dbReference type="NCBI Taxonomy" id="113561"/>
    <lineage>
        <taxon>Bacteria</taxon>
        <taxon>Bacillati</taxon>
        <taxon>Actinomycetota</taxon>
        <taxon>Actinomycetes</taxon>
        <taxon>Micromonosporales</taxon>
        <taxon>Micromonosporaceae</taxon>
        <taxon>Paractinoplanes</taxon>
    </lineage>
</organism>
<evidence type="ECO:0000259" key="1">
    <source>
        <dbReference type="SMART" id="SM00530"/>
    </source>
</evidence>
<dbReference type="PANTHER" id="PTHR35010:SF2">
    <property type="entry name" value="BLL4672 PROTEIN"/>
    <property type="match status" value="1"/>
</dbReference>
<proteinExistence type="predicted"/>
<dbReference type="SMART" id="SM00530">
    <property type="entry name" value="HTH_XRE"/>
    <property type="match status" value="1"/>
</dbReference>
<dbReference type="GO" id="GO:0003677">
    <property type="term" value="F:DNA binding"/>
    <property type="evidence" value="ECO:0007669"/>
    <property type="project" value="UniProtKB-KW"/>
</dbReference>
<sequence length="283" mass="31712">MDRARLAEYLRTRREALQPEDVGLPRGQRRRTRGLRREEVAVLSDMSIDYYSRLEQPRGPHPSEQMLTALARGLRLSMEERDHLFELAGYATPRRSVDSEHVNPGMLRIFDGLADAPAMVVSSLGETLLQTRLAVALLGDESIYSGLDRSKHYRWFTDPATRAPHPREEWDEQSRLIVADLLQSYTRDGADSRAGALLEALLPASPSFAALWKQHPVAGPYCGPVRLLHPEVGPLELDCQRLLDPDRSQQLVVYTAKPGSLSQERLQLLSIIGSTPTPDRSSS</sequence>
<keyword evidence="2" id="KW-0238">DNA-binding</keyword>
<dbReference type="EMBL" id="BOMI01000115">
    <property type="protein sequence ID" value="GID77149.1"/>
    <property type="molecule type" value="Genomic_DNA"/>
</dbReference>
<evidence type="ECO:0000313" key="3">
    <source>
        <dbReference type="Proteomes" id="UP000609879"/>
    </source>
</evidence>
<dbReference type="InterPro" id="IPR010982">
    <property type="entry name" value="Lambda_DNA-bd_dom_sf"/>
</dbReference>
<dbReference type="Proteomes" id="UP000609879">
    <property type="component" value="Unassembled WGS sequence"/>
</dbReference>
<gene>
    <name evidence="2" type="ORF">Ade02nite_57900</name>
</gene>
<dbReference type="Gene3D" id="3.30.450.180">
    <property type="match status" value="1"/>
</dbReference>
<name>A0ABQ3YAW8_9ACTN</name>
<keyword evidence="3" id="KW-1185">Reference proteome</keyword>
<dbReference type="InterPro" id="IPR041413">
    <property type="entry name" value="MLTR_LBD"/>
</dbReference>
<accession>A0ABQ3YAW8</accession>
<feature type="domain" description="HTH cro/C1-type" evidence="1">
    <location>
        <begin position="9"/>
        <end position="81"/>
    </location>
</feature>
<dbReference type="SUPFAM" id="SSF47413">
    <property type="entry name" value="lambda repressor-like DNA-binding domains"/>
    <property type="match status" value="1"/>
</dbReference>
<dbReference type="PANTHER" id="PTHR35010">
    <property type="entry name" value="BLL4672 PROTEIN-RELATED"/>
    <property type="match status" value="1"/>
</dbReference>
<dbReference type="Gene3D" id="1.10.260.40">
    <property type="entry name" value="lambda repressor-like DNA-binding domains"/>
    <property type="match status" value="1"/>
</dbReference>
<protein>
    <submittedName>
        <fullName evidence="2">DNA-binding protein</fullName>
    </submittedName>
</protein>
<dbReference type="Pfam" id="PF17765">
    <property type="entry name" value="MLTR_LBD"/>
    <property type="match status" value="1"/>
</dbReference>
<comment type="caution">
    <text evidence="2">The sequence shown here is derived from an EMBL/GenBank/DDBJ whole genome shotgun (WGS) entry which is preliminary data.</text>
</comment>
<dbReference type="RefSeq" id="WP_203770821.1">
    <property type="nucleotide sequence ID" value="NZ_BAAABO010000002.1"/>
</dbReference>
<dbReference type="Pfam" id="PF13560">
    <property type="entry name" value="HTH_31"/>
    <property type="match status" value="1"/>
</dbReference>
<reference evidence="2 3" key="1">
    <citation type="submission" date="2021-01" db="EMBL/GenBank/DDBJ databases">
        <title>Whole genome shotgun sequence of Actinoplanes deccanensis NBRC 13994.</title>
        <authorList>
            <person name="Komaki H."/>
            <person name="Tamura T."/>
        </authorList>
    </citation>
    <scope>NUCLEOTIDE SEQUENCE [LARGE SCALE GENOMIC DNA]</scope>
    <source>
        <strain evidence="2 3">NBRC 13994</strain>
    </source>
</reference>
<dbReference type="InterPro" id="IPR001387">
    <property type="entry name" value="Cro/C1-type_HTH"/>
</dbReference>
<evidence type="ECO:0000313" key="2">
    <source>
        <dbReference type="EMBL" id="GID77149.1"/>
    </source>
</evidence>